<dbReference type="InterPro" id="IPR011011">
    <property type="entry name" value="Znf_FYVE_PHD"/>
</dbReference>
<dbReference type="GO" id="GO:0044878">
    <property type="term" value="P:mitotic cytokinesis checkpoint signaling"/>
    <property type="evidence" value="ECO:0007669"/>
    <property type="project" value="TreeGrafter"/>
</dbReference>
<protein>
    <submittedName>
        <fullName evidence="4">Multiple coagulation factor deficiency protein 2 homolog</fullName>
    </submittedName>
</protein>
<dbReference type="AlphaFoldDB" id="A0AA35WVC0"/>
<feature type="region of interest" description="Disordered" evidence="2">
    <location>
        <begin position="153"/>
        <end position="186"/>
    </location>
</feature>
<dbReference type="GO" id="GO:0009838">
    <property type="term" value="P:abscission"/>
    <property type="evidence" value="ECO:0007669"/>
    <property type="project" value="TreeGrafter"/>
</dbReference>
<dbReference type="Gene3D" id="1.10.238.10">
    <property type="entry name" value="EF-hand"/>
    <property type="match status" value="1"/>
</dbReference>
<feature type="region of interest" description="Disordered" evidence="2">
    <location>
        <begin position="343"/>
        <end position="365"/>
    </location>
</feature>
<accession>A0AA35WVC0</accession>
<name>A0AA35WVC0_GEOBA</name>
<dbReference type="GO" id="GO:0030496">
    <property type="term" value="C:midbody"/>
    <property type="evidence" value="ECO:0007669"/>
    <property type="project" value="TreeGrafter"/>
</dbReference>
<keyword evidence="1" id="KW-0106">Calcium</keyword>
<feature type="region of interest" description="Disordered" evidence="2">
    <location>
        <begin position="447"/>
        <end position="469"/>
    </location>
</feature>
<dbReference type="InterPro" id="IPR018247">
    <property type="entry name" value="EF_Hand_1_Ca_BS"/>
</dbReference>
<dbReference type="CDD" id="cd00065">
    <property type="entry name" value="FYVE_like_SF"/>
    <property type="match status" value="1"/>
</dbReference>
<sequence length="643" mass="71295">MADRCAGCTNKFKFREKPAVCAKCGRNFCTLCIPKSKHKKNAQAVRETCIYCTRKVQEAMRQQEAGVMENFPDRFYHSPHVQAPVVTKLRLNEEKLPSAGGLGGGVGGPHSGPVLTEEDRKLEERLRRLKESHRPTKTGDSEAALQERLAKLRDEGKSQGPPSSTGNQSSGPKTESEQADNLVDEVSDRVGLDRKVDPNNYPMEDSITTLLGGMDIQVEDADPNKLFEEFRAFQSRQEQSAMADATSKDVQDIVVKAKELQRDEQEETGEKSTAAGEGFITPYPQLPPVITVESHGEQKEKEISVSEITQVLAAAQREMEQDENKQKEIDQFVSAASKQLAELRSTEKTEGDSEVRSKPEPARHGRHAHLDFSWGHFGSGGAHLEGSTESGVGGDTAARQLGITLSSEVILDETTGTDSGDEVSGLLKQTLAEAALDRRLEEKGLDRYLKPSSGAESRNSKGGAVAGGSGEDACAATNYRSGWGGVDPDDLPWCCICNADAHIRCYDCDNDLYCTQCFSEGHEQFGLFDHKHIREHMKDYMDQPDELKLDDQEAMEFHYFKLHDYDNNNKLDGLELGAAMTHYEDHREGAEHGKTQSIELTDDELKNLIDSILKDDDLNNDGYIDYYEFTQAQRRHQGDNNSV</sequence>
<dbReference type="SUPFAM" id="SSF57903">
    <property type="entry name" value="FYVE/PHD zinc finger"/>
    <property type="match status" value="1"/>
</dbReference>
<organism evidence="4 5">
    <name type="scientific">Geodia barretti</name>
    <name type="common">Barrett's horny sponge</name>
    <dbReference type="NCBI Taxonomy" id="519541"/>
    <lineage>
        <taxon>Eukaryota</taxon>
        <taxon>Metazoa</taxon>
        <taxon>Porifera</taxon>
        <taxon>Demospongiae</taxon>
        <taxon>Heteroscleromorpha</taxon>
        <taxon>Tetractinellida</taxon>
        <taxon>Astrophorina</taxon>
        <taxon>Geodiidae</taxon>
        <taxon>Geodia</taxon>
    </lineage>
</organism>
<keyword evidence="5" id="KW-1185">Reference proteome</keyword>
<dbReference type="PANTHER" id="PTHR46603:SF1">
    <property type="entry name" value="ABSCISSION_NOCUT CHECKPOINT REGULATOR"/>
    <property type="match status" value="1"/>
</dbReference>
<dbReference type="GO" id="GO:0005813">
    <property type="term" value="C:centrosome"/>
    <property type="evidence" value="ECO:0007669"/>
    <property type="project" value="TreeGrafter"/>
</dbReference>
<feature type="compositionally biased region" description="Gly residues" evidence="2">
    <location>
        <begin position="100"/>
        <end position="110"/>
    </location>
</feature>
<dbReference type="Pfam" id="PF22586">
    <property type="entry name" value="ANCHR-like_BBOX"/>
    <property type="match status" value="1"/>
</dbReference>
<dbReference type="SUPFAM" id="SSF57845">
    <property type="entry name" value="B-box zinc-binding domain"/>
    <property type="match status" value="1"/>
</dbReference>
<dbReference type="Proteomes" id="UP001174909">
    <property type="component" value="Unassembled WGS sequence"/>
</dbReference>
<feature type="region of interest" description="Disordered" evidence="2">
    <location>
        <begin position="261"/>
        <end position="284"/>
    </location>
</feature>
<evidence type="ECO:0000313" key="4">
    <source>
        <dbReference type="EMBL" id="CAI8028000.1"/>
    </source>
</evidence>
<proteinExistence type="predicted"/>
<dbReference type="InterPro" id="IPR011992">
    <property type="entry name" value="EF-hand-dom_pair"/>
</dbReference>
<dbReference type="InterPro" id="IPR002048">
    <property type="entry name" value="EF_hand_dom"/>
</dbReference>
<dbReference type="EMBL" id="CASHTH010002313">
    <property type="protein sequence ID" value="CAI8028000.1"/>
    <property type="molecule type" value="Genomic_DNA"/>
</dbReference>
<reference evidence="4" key="1">
    <citation type="submission" date="2023-03" db="EMBL/GenBank/DDBJ databases">
        <authorList>
            <person name="Steffen K."/>
            <person name="Cardenas P."/>
        </authorList>
    </citation>
    <scope>NUCLEOTIDE SEQUENCE</scope>
</reference>
<dbReference type="CDD" id="cd00051">
    <property type="entry name" value="EFh"/>
    <property type="match status" value="1"/>
</dbReference>
<evidence type="ECO:0000259" key="3">
    <source>
        <dbReference type="PROSITE" id="PS50222"/>
    </source>
</evidence>
<gene>
    <name evidence="4" type="ORF">GBAR_LOCUS15962</name>
</gene>
<feature type="compositionally biased region" description="Basic and acidic residues" evidence="2">
    <location>
        <begin position="344"/>
        <end position="363"/>
    </location>
</feature>
<dbReference type="SUPFAM" id="SSF47473">
    <property type="entry name" value="EF-hand"/>
    <property type="match status" value="1"/>
</dbReference>
<feature type="region of interest" description="Disordered" evidence="2">
    <location>
        <begin position="96"/>
        <end position="116"/>
    </location>
</feature>
<evidence type="ECO:0000256" key="1">
    <source>
        <dbReference type="ARBA" id="ARBA00022837"/>
    </source>
</evidence>
<dbReference type="PROSITE" id="PS00018">
    <property type="entry name" value="EF_HAND_1"/>
    <property type="match status" value="2"/>
</dbReference>
<dbReference type="CDD" id="cd19817">
    <property type="entry name" value="Bbox1_ANCHR-like"/>
    <property type="match status" value="1"/>
</dbReference>
<dbReference type="GO" id="GO:0032154">
    <property type="term" value="C:cleavage furrow"/>
    <property type="evidence" value="ECO:0007669"/>
    <property type="project" value="TreeGrafter"/>
</dbReference>
<dbReference type="GO" id="GO:0032266">
    <property type="term" value="F:phosphatidylinositol-3-phosphate binding"/>
    <property type="evidence" value="ECO:0007669"/>
    <property type="project" value="TreeGrafter"/>
</dbReference>
<dbReference type="PANTHER" id="PTHR46603">
    <property type="entry name" value="ABSCISSION/NOCUT CHECKPOINT REGULATOR"/>
    <property type="match status" value="1"/>
</dbReference>
<evidence type="ECO:0000313" key="5">
    <source>
        <dbReference type="Proteomes" id="UP001174909"/>
    </source>
</evidence>
<evidence type="ECO:0000256" key="2">
    <source>
        <dbReference type="SAM" id="MobiDB-lite"/>
    </source>
</evidence>
<feature type="domain" description="EF-hand" evidence="3">
    <location>
        <begin position="604"/>
        <end position="639"/>
    </location>
</feature>
<dbReference type="InterPro" id="IPR044553">
    <property type="entry name" value="Bbox1_ANCHR"/>
</dbReference>
<feature type="compositionally biased region" description="Polar residues" evidence="2">
    <location>
        <begin position="160"/>
        <end position="173"/>
    </location>
</feature>
<dbReference type="GO" id="GO:0005509">
    <property type="term" value="F:calcium ion binding"/>
    <property type="evidence" value="ECO:0007669"/>
    <property type="project" value="InterPro"/>
</dbReference>
<comment type="caution">
    <text evidence="4">The sequence shown here is derived from an EMBL/GenBank/DDBJ whole genome shotgun (WGS) entry which is preliminary data.</text>
</comment>
<dbReference type="Pfam" id="PF13499">
    <property type="entry name" value="EF-hand_7"/>
    <property type="match status" value="1"/>
</dbReference>
<dbReference type="PROSITE" id="PS50222">
    <property type="entry name" value="EF_HAND_2"/>
    <property type="match status" value="1"/>
</dbReference>